<dbReference type="GO" id="GO:0008168">
    <property type="term" value="F:methyltransferase activity"/>
    <property type="evidence" value="ECO:0007669"/>
    <property type="project" value="UniProtKB-KW"/>
</dbReference>
<dbReference type="GO" id="GO:0032259">
    <property type="term" value="P:methylation"/>
    <property type="evidence" value="ECO:0007669"/>
    <property type="project" value="UniProtKB-KW"/>
</dbReference>
<dbReference type="AlphaFoldDB" id="A0A495J2A1"/>
<name>A0A495J2A1_9SPHI</name>
<protein>
    <submittedName>
        <fullName evidence="2">Methyltransferase family protein</fullName>
    </submittedName>
</protein>
<proteinExistence type="predicted"/>
<sequence length="223" mass="26129">MELCRMDVYPFSYFPPEPEAQQPRLGPPEERRPNDCFFRNDAEFDWLYPEHLQLISLRHWTPLAVARKAADYLNVRGNILDIGSGTGKFCLTAAHRHPHCNYYGTEQRHELVHYANVTASYLGLVNACFIHANITQINFREFDHFYFYNSFFENIDQENAIDDTIEVSQSLYEYYNRYLLAILKDKPAGTRVVTYQSLGEMIPASYVLAEQSFHTLLQLWIQQ</sequence>
<comment type="caution">
    <text evidence="2">The sequence shown here is derived from an EMBL/GenBank/DDBJ whole genome shotgun (WGS) entry which is preliminary data.</text>
</comment>
<evidence type="ECO:0000313" key="3">
    <source>
        <dbReference type="Proteomes" id="UP000268007"/>
    </source>
</evidence>
<reference evidence="2 3" key="1">
    <citation type="submission" date="2018-10" db="EMBL/GenBank/DDBJ databases">
        <title>Genomic Encyclopedia of Archaeal and Bacterial Type Strains, Phase II (KMG-II): from individual species to whole genera.</title>
        <authorList>
            <person name="Goeker M."/>
        </authorList>
    </citation>
    <scope>NUCLEOTIDE SEQUENCE [LARGE SCALE GENOMIC DNA]</scope>
    <source>
        <strain evidence="2 3">DSM 18602</strain>
    </source>
</reference>
<keyword evidence="2" id="KW-0808">Transferase</keyword>
<dbReference type="CDD" id="cd02440">
    <property type="entry name" value="AdoMet_MTases"/>
    <property type="match status" value="1"/>
</dbReference>
<gene>
    <name evidence="2" type="ORF">BDD43_3141</name>
</gene>
<dbReference type="EMBL" id="RBKU01000001">
    <property type="protein sequence ID" value="RKR82943.1"/>
    <property type="molecule type" value="Genomic_DNA"/>
</dbReference>
<dbReference type="InterPro" id="IPR041698">
    <property type="entry name" value="Methyltransf_25"/>
</dbReference>
<feature type="domain" description="Methyltransferase" evidence="1">
    <location>
        <begin position="79"/>
        <end position="160"/>
    </location>
</feature>
<dbReference type="Pfam" id="PF13649">
    <property type="entry name" value="Methyltransf_25"/>
    <property type="match status" value="1"/>
</dbReference>
<keyword evidence="2" id="KW-0489">Methyltransferase</keyword>
<dbReference type="SUPFAM" id="SSF53335">
    <property type="entry name" value="S-adenosyl-L-methionine-dependent methyltransferases"/>
    <property type="match status" value="1"/>
</dbReference>
<accession>A0A495J2A1</accession>
<organism evidence="2 3">
    <name type="scientific">Mucilaginibacter gracilis</name>
    <dbReference type="NCBI Taxonomy" id="423350"/>
    <lineage>
        <taxon>Bacteria</taxon>
        <taxon>Pseudomonadati</taxon>
        <taxon>Bacteroidota</taxon>
        <taxon>Sphingobacteriia</taxon>
        <taxon>Sphingobacteriales</taxon>
        <taxon>Sphingobacteriaceae</taxon>
        <taxon>Mucilaginibacter</taxon>
    </lineage>
</organism>
<evidence type="ECO:0000313" key="2">
    <source>
        <dbReference type="EMBL" id="RKR82943.1"/>
    </source>
</evidence>
<dbReference type="Gene3D" id="3.40.50.150">
    <property type="entry name" value="Vaccinia Virus protein VP39"/>
    <property type="match status" value="1"/>
</dbReference>
<dbReference type="InterPro" id="IPR029063">
    <property type="entry name" value="SAM-dependent_MTases_sf"/>
</dbReference>
<dbReference type="Proteomes" id="UP000268007">
    <property type="component" value="Unassembled WGS sequence"/>
</dbReference>
<keyword evidence="3" id="KW-1185">Reference proteome</keyword>
<evidence type="ECO:0000259" key="1">
    <source>
        <dbReference type="Pfam" id="PF13649"/>
    </source>
</evidence>